<dbReference type="Proteomes" id="UP000035642">
    <property type="component" value="Unassembled WGS sequence"/>
</dbReference>
<evidence type="ECO:0000256" key="1">
    <source>
        <dbReference type="PROSITE-ProRule" id="PRU00122"/>
    </source>
</evidence>
<dbReference type="Gene3D" id="2.60.120.200">
    <property type="match status" value="2"/>
</dbReference>
<comment type="caution">
    <text evidence="1">Lacks conserved residue(s) required for the propagation of feature annotation.</text>
</comment>
<dbReference type="Pfam" id="PF02210">
    <property type="entry name" value="Laminin_G_2"/>
    <property type="match status" value="1"/>
</dbReference>
<dbReference type="PANTHER" id="PTHR15036:SF85">
    <property type="entry name" value="SP2353, ISOFORM A"/>
    <property type="match status" value="1"/>
</dbReference>
<evidence type="ECO:0000313" key="4">
    <source>
        <dbReference type="WBParaSite" id="ACAC_0000476201-mRNA-1"/>
    </source>
</evidence>
<dbReference type="CDD" id="cd00110">
    <property type="entry name" value="LamG"/>
    <property type="match status" value="1"/>
</dbReference>
<dbReference type="STRING" id="6313.A0A0K0D3W7"/>
<keyword evidence="3" id="KW-1185">Reference proteome</keyword>
<evidence type="ECO:0000259" key="2">
    <source>
        <dbReference type="PROSITE" id="PS50025"/>
    </source>
</evidence>
<proteinExistence type="predicted"/>
<dbReference type="WBParaSite" id="ACAC_0000476201-mRNA-1">
    <property type="protein sequence ID" value="ACAC_0000476201-mRNA-1"/>
    <property type="gene ID" value="ACAC_0000476201"/>
</dbReference>
<dbReference type="SMART" id="SM00282">
    <property type="entry name" value="LamG"/>
    <property type="match status" value="1"/>
</dbReference>
<accession>A0A0K0D3W7</accession>
<dbReference type="GO" id="GO:0016020">
    <property type="term" value="C:membrane"/>
    <property type="evidence" value="ECO:0007669"/>
    <property type="project" value="UniProtKB-SubCell"/>
</dbReference>
<sequence>YRTSEKRDAILFFAGQFDGNDYISIAIIGPNIILRHDCGEGAIEDMYRGPLALNEWHSVTVWRKFCDRTQLKVDSRPLMVDLTEQFRFYKGISMDEGVFVGGAPSQIDGIGSKVGTSNGFVGCIRKLIVNNDVLLDTENEVNTAVNLQNLEYCNPITQTQTASQQRIREVDLSTGKLYKHGIREIDLSTGKLYKHEDSNNTTTLSDDVQQLQHVLKAAEFSGSSYIVVPAPPDIVDYLDLRFYFKPITHSGVIFCWLDSDRQLVVFVEQGFVNVQVAIGDEMVILR</sequence>
<feature type="domain" description="Laminin G" evidence="2">
    <location>
        <begin position="1"/>
        <end position="153"/>
    </location>
</feature>
<dbReference type="SUPFAM" id="SSF49899">
    <property type="entry name" value="Concanavalin A-like lectins/glucanases"/>
    <property type="match status" value="2"/>
</dbReference>
<dbReference type="InterPro" id="IPR050372">
    <property type="entry name" value="Neurexin-related_CASP"/>
</dbReference>
<dbReference type="PROSITE" id="PS50025">
    <property type="entry name" value="LAM_G_DOMAIN"/>
    <property type="match status" value="1"/>
</dbReference>
<evidence type="ECO:0000313" key="3">
    <source>
        <dbReference type="Proteomes" id="UP000035642"/>
    </source>
</evidence>
<name>A0A0K0D3W7_ANGCA</name>
<organism evidence="3 4">
    <name type="scientific">Angiostrongylus cantonensis</name>
    <name type="common">Rat lungworm</name>
    <dbReference type="NCBI Taxonomy" id="6313"/>
    <lineage>
        <taxon>Eukaryota</taxon>
        <taxon>Metazoa</taxon>
        <taxon>Ecdysozoa</taxon>
        <taxon>Nematoda</taxon>
        <taxon>Chromadorea</taxon>
        <taxon>Rhabditida</taxon>
        <taxon>Rhabditina</taxon>
        <taxon>Rhabditomorpha</taxon>
        <taxon>Strongyloidea</taxon>
        <taxon>Metastrongylidae</taxon>
        <taxon>Angiostrongylus</taxon>
    </lineage>
</organism>
<reference evidence="4" key="2">
    <citation type="submission" date="2017-02" db="UniProtKB">
        <authorList>
            <consortium name="WormBaseParasite"/>
        </authorList>
    </citation>
    <scope>IDENTIFICATION</scope>
</reference>
<dbReference type="InterPro" id="IPR013320">
    <property type="entry name" value="ConA-like_dom_sf"/>
</dbReference>
<dbReference type="InterPro" id="IPR001791">
    <property type="entry name" value="Laminin_G"/>
</dbReference>
<dbReference type="AlphaFoldDB" id="A0A0K0D3W7"/>
<protein>
    <submittedName>
        <fullName evidence="4">LAM_G_DOMAIN domain-containing protein</fullName>
    </submittedName>
</protein>
<reference evidence="3" key="1">
    <citation type="submission" date="2012-09" db="EMBL/GenBank/DDBJ databases">
        <authorList>
            <person name="Martin A.A."/>
        </authorList>
    </citation>
    <scope>NUCLEOTIDE SEQUENCE</scope>
</reference>
<dbReference type="PANTHER" id="PTHR15036">
    <property type="entry name" value="PIKACHURIN-LIKE PROTEIN"/>
    <property type="match status" value="1"/>
</dbReference>